<sequence length="46" mass="5302">MPILQNAYRQLGLMTMREIQESGVDVLVLLNLYRMLAKVLPKDAKQ</sequence>
<keyword evidence="2" id="KW-1185">Reference proteome</keyword>
<protein>
    <submittedName>
        <fullName evidence="1">Uncharacterized protein</fullName>
    </submittedName>
</protein>
<dbReference type="EMBL" id="FNSC01000001">
    <property type="protein sequence ID" value="SEC21947.1"/>
    <property type="molecule type" value="Genomic_DNA"/>
</dbReference>
<gene>
    <name evidence="1" type="ORF">SAMN05421553_0515</name>
</gene>
<dbReference type="Proteomes" id="UP000242849">
    <property type="component" value="Unassembled WGS sequence"/>
</dbReference>
<accession>A0A1H4QQZ2</accession>
<reference evidence="2" key="1">
    <citation type="submission" date="2016-10" db="EMBL/GenBank/DDBJ databases">
        <authorList>
            <person name="Varghese N."/>
            <person name="Submissions S."/>
        </authorList>
    </citation>
    <scope>NUCLEOTIDE SEQUENCE [LARGE SCALE GENOMIC DNA]</scope>
    <source>
        <strain evidence="2">DSM 12111</strain>
    </source>
</reference>
<evidence type="ECO:0000313" key="1">
    <source>
        <dbReference type="EMBL" id="SEC21947.1"/>
    </source>
</evidence>
<evidence type="ECO:0000313" key="2">
    <source>
        <dbReference type="Proteomes" id="UP000242849"/>
    </source>
</evidence>
<name>A0A1H4QQZ2_PSEAG</name>
<dbReference type="STRING" id="53406.SAMN05421553_0515"/>
<proteinExistence type="predicted"/>
<dbReference type="AlphaFoldDB" id="A0A1H4QQZ2"/>
<organism evidence="1 2">
    <name type="scientific">Pseudomonas anguilliseptica</name>
    <dbReference type="NCBI Taxonomy" id="53406"/>
    <lineage>
        <taxon>Bacteria</taxon>
        <taxon>Pseudomonadati</taxon>
        <taxon>Pseudomonadota</taxon>
        <taxon>Gammaproteobacteria</taxon>
        <taxon>Pseudomonadales</taxon>
        <taxon>Pseudomonadaceae</taxon>
        <taxon>Pseudomonas</taxon>
    </lineage>
</organism>